<evidence type="ECO:0000313" key="3">
    <source>
        <dbReference type="Proteomes" id="UP000012488"/>
    </source>
</evidence>
<sequence length="322" mass="35329">MPTQAILAAATALTLAQGSPKPLPSVSATTTYHRADVNGVGIFYREAGPRDAPTILLLHGYPSSSRQWDPLLPLLADRYHLIAPDYPGFGQSDAPPPGQYTYTFDALASTVEALVAQLGIERYTLFMQDYGGPVGFRMALAHPERVTALIVQNANAYSEGLGAKWRGIADYWADPAAHPEQVDAFTSLEAAKQRHLGTSPDIERYNPDTWADEYAILARPGRREIQAALLYDYRTNVASYPAWQAWMRDHPLPTLVLWGRHDPSFIVPGAEAYLRDMPKAELHILDAGHFALDEATDQIASLTRDFLGRHLGSQKPSSAPGP</sequence>
<dbReference type="OrthoDB" id="9799612at2"/>
<dbReference type="PRINTS" id="PR00111">
    <property type="entry name" value="ABHYDROLASE"/>
</dbReference>
<dbReference type="PANTHER" id="PTHR42977">
    <property type="entry name" value="HYDROLASE-RELATED"/>
    <property type="match status" value="1"/>
</dbReference>
<dbReference type="InterPro" id="IPR000073">
    <property type="entry name" value="AB_hydrolase_1"/>
</dbReference>
<dbReference type="PANTHER" id="PTHR42977:SF1">
    <property type="entry name" value="BLR6576 PROTEIN"/>
    <property type="match status" value="1"/>
</dbReference>
<dbReference type="EMBL" id="CP043538">
    <property type="protein sequence ID" value="QGY05239.1"/>
    <property type="molecule type" value="Genomic_DNA"/>
</dbReference>
<name>A0A6B9FTQ7_9HYPH</name>
<dbReference type="KEGG" id="mmes:MMSR116_27580"/>
<dbReference type="Gene3D" id="3.40.50.1820">
    <property type="entry name" value="alpha/beta hydrolase"/>
    <property type="match status" value="1"/>
</dbReference>
<dbReference type="RefSeq" id="WP_010684037.1">
    <property type="nucleotide sequence ID" value="NZ_CP043538.1"/>
</dbReference>
<organism evidence="2 3">
    <name type="scientific">Methylobacterium mesophilicum SR1.6/6</name>
    <dbReference type="NCBI Taxonomy" id="908290"/>
    <lineage>
        <taxon>Bacteria</taxon>
        <taxon>Pseudomonadati</taxon>
        <taxon>Pseudomonadota</taxon>
        <taxon>Alphaproteobacteria</taxon>
        <taxon>Hyphomicrobiales</taxon>
        <taxon>Methylobacteriaceae</taxon>
        <taxon>Methylobacterium</taxon>
    </lineage>
</organism>
<dbReference type="Pfam" id="PF00561">
    <property type="entry name" value="Abhydrolase_1"/>
    <property type="match status" value="1"/>
</dbReference>
<dbReference type="AlphaFoldDB" id="A0A6B9FTQ7"/>
<proteinExistence type="predicted"/>
<dbReference type="PRINTS" id="PR00412">
    <property type="entry name" value="EPOXHYDRLASE"/>
</dbReference>
<reference evidence="2 3" key="1">
    <citation type="journal article" date="2012" name="Genet. Mol. Biol.">
        <title>Analysis of 16S rRNA and mxaF genes revealing insights into Methylobacterium niche-specific plant association.</title>
        <authorList>
            <person name="Dourado M.N."/>
            <person name="Andreote F.D."/>
            <person name="Dini-Andreote F."/>
            <person name="Conti R."/>
            <person name="Araujo J.M."/>
            <person name="Araujo W.L."/>
        </authorList>
    </citation>
    <scope>NUCLEOTIDE SEQUENCE [LARGE SCALE GENOMIC DNA]</scope>
    <source>
        <strain evidence="2 3">SR1.6/6</strain>
    </source>
</reference>
<feature type="domain" description="AB hydrolase-1" evidence="1">
    <location>
        <begin position="53"/>
        <end position="295"/>
    </location>
</feature>
<dbReference type="InterPro" id="IPR000639">
    <property type="entry name" value="Epox_hydrolase-like"/>
</dbReference>
<gene>
    <name evidence="2" type="ORF">MMSR116_27580</name>
</gene>
<accession>A0A6B9FTQ7</accession>
<reference evidence="2 3" key="2">
    <citation type="journal article" date="2013" name="Genome Announc.">
        <title>Draft Genome Sequence of Methylobacterium mesophilicum Strain SR1.6/6, Isolated from Citrus sinensis.</title>
        <authorList>
            <person name="Marinho Almeida D."/>
            <person name="Dini-Andreote F."/>
            <person name="Camargo Neves A.A."/>
            <person name="Juca Ramos R.T."/>
            <person name="Andreote F.D."/>
            <person name="Carneiro A.R."/>
            <person name="Oliveira de Souza Lima A."/>
            <person name="Caracciolo Gomes de Sa P.H."/>
            <person name="Ribeiro Barbosa M.S."/>
            <person name="Araujo W.L."/>
            <person name="Silva A."/>
        </authorList>
    </citation>
    <scope>NUCLEOTIDE SEQUENCE [LARGE SCALE GENOMIC DNA]</scope>
    <source>
        <strain evidence="2 3">SR1.6/6</strain>
    </source>
</reference>
<dbReference type="GO" id="GO:0004301">
    <property type="term" value="F:epoxide hydrolase activity"/>
    <property type="evidence" value="ECO:0007669"/>
    <property type="project" value="TreeGrafter"/>
</dbReference>
<evidence type="ECO:0000259" key="1">
    <source>
        <dbReference type="Pfam" id="PF00561"/>
    </source>
</evidence>
<dbReference type="Proteomes" id="UP000012488">
    <property type="component" value="Chromosome"/>
</dbReference>
<protein>
    <submittedName>
        <fullName evidence="2">Alpha/beta hydrolase</fullName>
    </submittedName>
</protein>
<evidence type="ECO:0000313" key="2">
    <source>
        <dbReference type="EMBL" id="QGY05239.1"/>
    </source>
</evidence>
<keyword evidence="2" id="KW-0378">Hydrolase</keyword>
<dbReference type="InterPro" id="IPR051340">
    <property type="entry name" value="Haloalkane_dehalogenase"/>
</dbReference>
<dbReference type="SUPFAM" id="SSF53474">
    <property type="entry name" value="alpha/beta-Hydrolases"/>
    <property type="match status" value="1"/>
</dbReference>
<dbReference type="InterPro" id="IPR029058">
    <property type="entry name" value="AB_hydrolase_fold"/>
</dbReference>